<dbReference type="InterPro" id="IPR051275">
    <property type="entry name" value="Cell_adhesion_signaling"/>
</dbReference>
<feature type="region of interest" description="Disordered" evidence="6">
    <location>
        <begin position="512"/>
        <end position="540"/>
    </location>
</feature>
<keyword evidence="8" id="KW-0732">Signal</keyword>
<dbReference type="InterPro" id="IPR013162">
    <property type="entry name" value="CD80_C2-set"/>
</dbReference>
<comment type="subcellular location">
    <subcellularLocation>
        <location evidence="1">Membrane</location>
        <topology evidence="1">Single-pass type I membrane protein</topology>
    </subcellularLocation>
</comment>
<evidence type="ECO:0000259" key="9">
    <source>
        <dbReference type="PROSITE" id="PS50835"/>
    </source>
</evidence>
<dbReference type="InterPro" id="IPR013098">
    <property type="entry name" value="Ig_I-set"/>
</dbReference>
<feature type="domain" description="Ig-like" evidence="9">
    <location>
        <begin position="141"/>
        <end position="237"/>
    </location>
</feature>
<dbReference type="GO" id="GO:0005911">
    <property type="term" value="C:cell-cell junction"/>
    <property type="evidence" value="ECO:0007669"/>
    <property type="project" value="TreeGrafter"/>
</dbReference>
<keyword evidence="7" id="KW-0812">Transmembrane</keyword>
<feature type="transmembrane region" description="Helical" evidence="7">
    <location>
        <begin position="358"/>
        <end position="379"/>
    </location>
</feature>
<dbReference type="PANTHER" id="PTHR11640:SF31">
    <property type="entry name" value="IRREGULAR CHIASM C-ROUGHEST PROTEIN-RELATED"/>
    <property type="match status" value="1"/>
</dbReference>
<evidence type="ECO:0000313" key="11">
    <source>
        <dbReference type="Proteomes" id="UP000708208"/>
    </source>
</evidence>
<evidence type="ECO:0000256" key="6">
    <source>
        <dbReference type="SAM" id="MobiDB-lite"/>
    </source>
</evidence>
<feature type="region of interest" description="Disordered" evidence="6">
    <location>
        <begin position="391"/>
        <end position="498"/>
    </location>
</feature>
<evidence type="ECO:0000256" key="2">
    <source>
        <dbReference type="ARBA" id="ARBA00023136"/>
    </source>
</evidence>
<dbReference type="Proteomes" id="UP000708208">
    <property type="component" value="Unassembled WGS sequence"/>
</dbReference>
<accession>A0A8J2PKR1</accession>
<evidence type="ECO:0000256" key="8">
    <source>
        <dbReference type="SAM" id="SignalP"/>
    </source>
</evidence>
<feature type="compositionally biased region" description="Basic and acidic residues" evidence="6">
    <location>
        <begin position="465"/>
        <end position="495"/>
    </location>
</feature>
<dbReference type="InterPro" id="IPR007110">
    <property type="entry name" value="Ig-like_dom"/>
</dbReference>
<keyword evidence="5" id="KW-0393">Immunoglobulin domain</keyword>
<reference evidence="10" key="1">
    <citation type="submission" date="2021-06" db="EMBL/GenBank/DDBJ databases">
        <authorList>
            <person name="Hodson N. C."/>
            <person name="Mongue J. A."/>
            <person name="Jaron S. K."/>
        </authorList>
    </citation>
    <scope>NUCLEOTIDE SEQUENCE</scope>
</reference>
<dbReference type="GO" id="GO:0005886">
    <property type="term" value="C:plasma membrane"/>
    <property type="evidence" value="ECO:0007669"/>
    <property type="project" value="TreeGrafter"/>
</dbReference>
<gene>
    <name evidence="10" type="ORF">AFUS01_LOCUS43942</name>
</gene>
<dbReference type="PANTHER" id="PTHR11640">
    <property type="entry name" value="NEPHRIN"/>
    <property type="match status" value="1"/>
</dbReference>
<dbReference type="GO" id="GO:0050839">
    <property type="term" value="F:cell adhesion molecule binding"/>
    <property type="evidence" value="ECO:0007669"/>
    <property type="project" value="TreeGrafter"/>
</dbReference>
<keyword evidence="4" id="KW-0325">Glycoprotein</keyword>
<name>A0A8J2PKR1_9HEXA</name>
<organism evidence="10 11">
    <name type="scientific">Allacma fusca</name>
    <dbReference type="NCBI Taxonomy" id="39272"/>
    <lineage>
        <taxon>Eukaryota</taxon>
        <taxon>Metazoa</taxon>
        <taxon>Ecdysozoa</taxon>
        <taxon>Arthropoda</taxon>
        <taxon>Hexapoda</taxon>
        <taxon>Collembola</taxon>
        <taxon>Symphypleona</taxon>
        <taxon>Sminthuridae</taxon>
        <taxon>Allacma</taxon>
    </lineage>
</organism>
<dbReference type="SMART" id="SM00409">
    <property type="entry name" value="IG"/>
    <property type="match status" value="2"/>
</dbReference>
<dbReference type="GO" id="GO:0098609">
    <property type="term" value="P:cell-cell adhesion"/>
    <property type="evidence" value="ECO:0007669"/>
    <property type="project" value="TreeGrafter"/>
</dbReference>
<keyword evidence="7" id="KW-1133">Transmembrane helix</keyword>
<dbReference type="Pfam" id="PF07679">
    <property type="entry name" value="I-set"/>
    <property type="match status" value="1"/>
</dbReference>
<feature type="region of interest" description="Disordered" evidence="6">
    <location>
        <begin position="580"/>
        <end position="602"/>
    </location>
</feature>
<keyword evidence="2 7" id="KW-0472">Membrane</keyword>
<feature type="compositionally biased region" description="Low complexity" evidence="6">
    <location>
        <begin position="592"/>
        <end position="602"/>
    </location>
</feature>
<feature type="compositionally biased region" description="Polar residues" evidence="6">
    <location>
        <begin position="427"/>
        <end position="436"/>
    </location>
</feature>
<feature type="signal peptide" evidence="8">
    <location>
        <begin position="1"/>
        <end position="20"/>
    </location>
</feature>
<feature type="chain" id="PRO_5035231892" description="Ig-like domain-containing protein" evidence="8">
    <location>
        <begin position="21"/>
        <end position="602"/>
    </location>
</feature>
<evidence type="ECO:0000256" key="5">
    <source>
        <dbReference type="ARBA" id="ARBA00023319"/>
    </source>
</evidence>
<evidence type="ECO:0000256" key="7">
    <source>
        <dbReference type="SAM" id="Phobius"/>
    </source>
</evidence>
<dbReference type="EMBL" id="CAJVCH010570242">
    <property type="protein sequence ID" value="CAG7834433.1"/>
    <property type="molecule type" value="Genomic_DNA"/>
</dbReference>
<dbReference type="OrthoDB" id="6345017at2759"/>
<evidence type="ECO:0000256" key="4">
    <source>
        <dbReference type="ARBA" id="ARBA00023180"/>
    </source>
</evidence>
<protein>
    <recommendedName>
        <fullName evidence="9">Ig-like domain-containing protein</fullName>
    </recommendedName>
</protein>
<evidence type="ECO:0000256" key="1">
    <source>
        <dbReference type="ARBA" id="ARBA00004479"/>
    </source>
</evidence>
<feature type="compositionally biased region" description="Basic and acidic residues" evidence="6">
    <location>
        <begin position="391"/>
        <end position="420"/>
    </location>
</feature>
<dbReference type="AlphaFoldDB" id="A0A8J2PKR1"/>
<evidence type="ECO:0000256" key="3">
    <source>
        <dbReference type="ARBA" id="ARBA00023157"/>
    </source>
</evidence>
<dbReference type="InterPro" id="IPR003599">
    <property type="entry name" value="Ig_sub"/>
</dbReference>
<feature type="compositionally biased region" description="Pro residues" evidence="6">
    <location>
        <begin position="438"/>
        <end position="448"/>
    </location>
</feature>
<keyword evidence="11" id="KW-1185">Reference proteome</keyword>
<dbReference type="Pfam" id="PF08205">
    <property type="entry name" value="C2-set_2"/>
    <property type="match status" value="1"/>
</dbReference>
<evidence type="ECO:0000313" key="10">
    <source>
        <dbReference type="EMBL" id="CAG7834433.1"/>
    </source>
</evidence>
<comment type="caution">
    <text evidence="10">The sequence shown here is derived from an EMBL/GenBank/DDBJ whole genome shotgun (WGS) entry which is preliminary data.</text>
</comment>
<keyword evidence="3" id="KW-1015">Disulfide bond</keyword>
<proteinExistence type="predicted"/>
<dbReference type="PROSITE" id="PS50835">
    <property type="entry name" value="IG_LIKE"/>
    <property type="match status" value="1"/>
</dbReference>
<sequence>MYKFWILALTLSGLAHWASCQQKPASVPQPVVAAKINSPASLTCLSYKQPLTMCLWEKKVETGQQRQAIQIVKGKDTDGQPTSLQGFSYVGGGLDLGECGLRIDNVAEGDNNVWSCTLFAPSGELFLGTVDVTILRKPDPPQFATDLGRLNDEDEKTITCYSKNGQPPPTFQWFIDDIPIESDELSPLGNQTVDGEPATFQKLTRKFTWNDSGKKLRCVAVSEALSASDVNETSTVIVVDYSPRAAHQQVHFHVPELGTQAVVSFNISANPAPRISWLIDGVPVSGGYKTADNRIEVKQPKPVDRELYQCDLVIDAVEESDLGKVFKLTATNQIGSTSFEVHVSSNAEPSTTLGAGPIVALVLGIPLILIFIALVVVYARAKGLLCFKDGEDSHSTAHIEGPPSDHGDRGNENPAGDHEGYPPVSQTPPLTKTNGNHAPPPAPTIPPPNDDDNTMYNYNIINGRSVKDRDDGTSSEKERMGDDADSNKGGGEEKPTFSSRLSALYENLLAKKKDKTAPIDEEANKDKEKDTQVVNDEKKPDDIVYAELDLAREGIEGRVQPVVVRGSDDKTEYAEIVGVVPPAQVKDDKKSPSGSKNPSPKH</sequence>